<organism evidence="2 3">
    <name type="scientific">Natronogracilivirga saccharolytica</name>
    <dbReference type="NCBI Taxonomy" id="2812953"/>
    <lineage>
        <taxon>Bacteria</taxon>
        <taxon>Pseudomonadati</taxon>
        <taxon>Balneolota</taxon>
        <taxon>Balneolia</taxon>
        <taxon>Balneolales</taxon>
        <taxon>Cyclonatronaceae</taxon>
        <taxon>Natronogracilivirga</taxon>
    </lineage>
</organism>
<keyword evidence="1" id="KW-1133">Transmembrane helix</keyword>
<keyword evidence="1" id="KW-0472">Membrane</keyword>
<sequence>MTFTRLHRQRCHELKKREQGNTTNLHPKHNNFGKKMVVIPLLLLSVFSIAAVSGAFSSASAGHALQEGSRALQYRSGMVHRFIDQFSGRIRYRPLLPVFEF</sequence>
<evidence type="ECO:0000313" key="2">
    <source>
        <dbReference type="EMBL" id="MBP3191292.1"/>
    </source>
</evidence>
<comment type="caution">
    <text evidence="2">The sequence shown here is derived from an EMBL/GenBank/DDBJ whole genome shotgun (WGS) entry which is preliminary data.</text>
</comment>
<protein>
    <submittedName>
        <fullName evidence="2">Uncharacterized protein</fullName>
    </submittedName>
</protein>
<dbReference type="EMBL" id="JAFIDN010000001">
    <property type="protein sequence ID" value="MBP3191292.1"/>
    <property type="molecule type" value="Genomic_DNA"/>
</dbReference>
<evidence type="ECO:0000313" key="3">
    <source>
        <dbReference type="Proteomes" id="UP000673975"/>
    </source>
</evidence>
<keyword evidence="1" id="KW-0812">Transmembrane</keyword>
<dbReference type="Proteomes" id="UP000673975">
    <property type="component" value="Unassembled WGS sequence"/>
</dbReference>
<gene>
    <name evidence="2" type="ORF">NATSA_01310</name>
</gene>
<keyword evidence="3" id="KW-1185">Reference proteome</keyword>
<reference evidence="2" key="1">
    <citation type="submission" date="2021-02" db="EMBL/GenBank/DDBJ databases">
        <title>Natronogracilivirga saccharolytica gen. nov. sp. nov. a new anaerobic, haloalkiliphilic carbohydrate-fermenting bacterium from soda lake and proposing of Cyclonatronumiaceae fam. nov. in the phylum Balneolaeota.</title>
        <authorList>
            <person name="Zhilina T.N."/>
            <person name="Sorokin D.Y."/>
            <person name="Zavarzina D.G."/>
            <person name="Toshchakov S.V."/>
            <person name="Kublanov I.V."/>
        </authorList>
    </citation>
    <scope>NUCLEOTIDE SEQUENCE</scope>
    <source>
        <strain evidence="2">Z-1702</strain>
    </source>
</reference>
<dbReference type="AlphaFoldDB" id="A0A8J7RQS4"/>
<feature type="transmembrane region" description="Helical" evidence="1">
    <location>
        <begin position="37"/>
        <end position="56"/>
    </location>
</feature>
<name>A0A8J7RQS4_9BACT</name>
<evidence type="ECO:0000256" key="1">
    <source>
        <dbReference type="SAM" id="Phobius"/>
    </source>
</evidence>
<accession>A0A8J7RQS4</accession>
<proteinExistence type="predicted"/>